<dbReference type="SUPFAM" id="SSF56601">
    <property type="entry name" value="beta-lactamase/transpeptidase-like"/>
    <property type="match status" value="1"/>
</dbReference>
<reference evidence="2 3" key="1">
    <citation type="submission" date="2020-08" db="EMBL/GenBank/DDBJ databases">
        <title>Genome sequence of Hymenobacter qilianensis JCM 19763T.</title>
        <authorList>
            <person name="Hyun D.-W."/>
            <person name="Bae J.-W."/>
        </authorList>
    </citation>
    <scope>NUCLEOTIDE SEQUENCE [LARGE SCALE GENOMIC DNA]</scope>
    <source>
        <strain evidence="2 3">JCM 19763</strain>
    </source>
</reference>
<evidence type="ECO:0000259" key="1">
    <source>
        <dbReference type="Pfam" id="PF00905"/>
    </source>
</evidence>
<evidence type="ECO:0000313" key="3">
    <source>
        <dbReference type="Proteomes" id="UP000516093"/>
    </source>
</evidence>
<gene>
    <name evidence="2" type="ORF">H9L05_02975</name>
</gene>
<accession>A0A7H0GWR0</accession>
<organism evidence="2 3">
    <name type="scientific">Hymenobacter qilianensis</name>
    <dbReference type="NCBI Taxonomy" id="1385715"/>
    <lineage>
        <taxon>Bacteria</taxon>
        <taxon>Pseudomonadati</taxon>
        <taxon>Bacteroidota</taxon>
        <taxon>Cytophagia</taxon>
        <taxon>Cytophagales</taxon>
        <taxon>Hymenobacteraceae</taxon>
        <taxon>Hymenobacter</taxon>
    </lineage>
</organism>
<sequence>MVVTPATVDMFWLEGPSRITQFEEIDFLQRLERNQLPVARQHQETVKALLVLSRGKGWTLRGKTGWTSTKDYNNGWFVGWLEQNGKPYFFALNVEPKNNGPAMETFIKGRRALTEKLLHQEFKLMQ</sequence>
<evidence type="ECO:0000313" key="2">
    <source>
        <dbReference type="EMBL" id="QNP52726.1"/>
    </source>
</evidence>
<dbReference type="Pfam" id="PF00905">
    <property type="entry name" value="Transpeptidase"/>
    <property type="match status" value="1"/>
</dbReference>
<feature type="domain" description="Penicillin-binding protein transpeptidase" evidence="1">
    <location>
        <begin position="17"/>
        <end position="98"/>
    </location>
</feature>
<dbReference type="KEGG" id="hqi:H9L05_02975"/>
<dbReference type="EMBL" id="CP060784">
    <property type="protein sequence ID" value="QNP52726.1"/>
    <property type="molecule type" value="Genomic_DNA"/>
</dbReference>
<dbReference type="InterPro" id="IPR001460">
    <property type="entry name" value="PCN-bd_Tpept"/>
</dbReference>
<keyword evidence="3" id="KW-1185">Reference proteome</keyword>
<name>A0A7H0GWR0_9BACT</name>
<dbReference type="AlphaFoldDB" id="A0A7H0GWR0"/>
<dbReference type="InterPro" id="IPR012338">
    <property type="entry name" value="Beta-lactam/transpept-like"/>
</dbReference>
<proteinExistence type="predicted"/>
<protein>
    <recommendedName>
        <fullName evidence="1">Penicillin-binding protein transpeptidase domain-containing protein</fullName>
    </recommendedName>
</protein>
<dbReference type="GO" id="GO:0008658">
    <property type="term" value="F:penicillin binding"/>
    <property type="evidence" value="ECO:0007669"/>
    <property type="project" value="InterPro"/>
</dbReference>
<dbReference type="Gene3D" id="3.40.710.10">
    <property type="entry name" value="DD-peptidase/beta-lactamase superfamily"/>
    <property type="match status" value="1"/>
</dbReference>
<dbReference type="Proteomes" id="UP000516093">
    <property type="component" value="Chromosome"/>
</dbReference>